<feature type="repeat" description="WD" evidence="11">
    <location>
        <begin position="144"/>
        <end position="190"/>
    </location>
</feature>
<evidence type="ECO:0000256" key="4">
    <source>
        <dbReference type="ARBA" id="ARBA00005881"/>
    </source>
</evidence>
<feature type="repeat" description="WD" evidence="11">
    <location>
        <begin position="364"/>
        <end position="394"/>
    </location>
</feature>
<keyword evidence="6" id="KW-0963">Cytoplasm</keyword>
<dbReference type="GeneID" id="19298582"/>
<dbReference type="PROSITE" id="PS00678">
    <property type="entry name" value="WD_REPEATS_1"/>
    <property type="match status" value="1"/>
</dbReference>
<dbReference type="Gene3D" id="2.130.10.10">
    <property type="entry name" value="YVTN repeat-like/Quinoprotein amine dehydrogenase"/>
    <property type="match status" value="5"/>
</dbReference>
<keyword evidence="13" id="KW-1185">Reference proteome</keyword>
<dbReference type="KEGG" id="gtr:GLOTRDRAFT_103546"/>
<reference evidence="12 13" key="1">
    <citation type="journal article" date="2012" name="Science">
        <title>The Paleozoic origin of enzymatic lignin decomposition reconstructed from 31 fungal genomes.</title>
        <authorList>
            <person name="Floudas D."/>
            <person name="Binder M."/>
            <person name="Riley R."/>
            <person name="Barry K."/>
            <person name="Blanchette R.A."/>
            <person name="Henrissat B."/>
            <person name="Martinez A.T."/>
            <person name="Otillar R."/>
            <person name="Spatafora J.W."/>
            <person name="Yadav J.S."/>
            <person name="Aerts A."/>
            <person name="Benoit I."/>
            <person name="Boyd A."/>
            <person name="Carlson A."/>
            <person name="Copeland A."/>
            <person name="Coutinho P.M."/>
            <person name="de Vries R.P."/>
            <person name="Ferreira P."/>
            <person name="Findley K."/>
            <person name="Foster B."/>
            <person name="Gaskell J."/>
            <person name="Glotzer D."/>
            <person name="Gorecki P."/>
            <person name="Heitman J."/>
            <person name="Hesse C."/>
            <person name="Hori C."/>
            <person name="Igarashi K."/>
            <person name="Jurgens J.A."/>
            <person name="Kallen N."/>
            <person name="Kersten P."/>
            <person name="Kohler A."/>
            <person name="Kuees U."/>
            <person name="Kumar T.K.A."/>
            <person name="Kuo A."/>
            <person name="LaButti K."/>
            <person name="Larrondo L.F."/>
            <person name="Lindquist E."/>
            <person name="Ling A."/>
            <person name="Lombard V."/>
            <person name="Lucas S."/>
            <person name="Lundell T."/>
            <person name="Martin R."/>
            <person name="McLaughlin D.J."/>
            <person name="Morgenstern I."/>
            <person name="Morin E."/>
            <person name="Murat C."/>
            <person name="Nagy L.G."/>
            <person name="Nolan M."/>
            <person name="Ohm R.A."/>
            <person name="Patyshakuliyeva A."/>
            <person name="Rokas A."/>
            <person name="Ruiz-Duenas F.J."/>
            <person name="Sabat G."/>
            <person name="Salamov A."/>
            <person name="Samejima M."/>
            <person name="Schmutz J."/>
            <person name="Slot J.C."/>
            <person name="St John F."/>
            <person name="Stenlid J."/>
            <person name="Sun H."/>
            <person name="Sun S."/>
            <person name="Syed K."/>
            <person name="Tsang A."/>
            <person name="Wiebenga A."/>
            <person name="Young D."/>
            <person name="Pisabarro A."/>
            <person name="Eastwood D.C."/>
            <person name="Martin F."/>
            <person name="Cullen D."/>
            <person name="Grigoriev I.V."/>
            <person name="Hibbett D.S."/>
        </authorList>
    </citation>
    <scope>NUCLEOTIDE SEQUENCE [LARGE SCALE GENOMIC DNA]</scope>
    <source>
        <strain evidence="12 13">ATCC 11539</strain>
    </source>
</reference>
<keyword evidence="9" id="KW-0677">Repeat</keyword>
<dbReference type="GO" id="GO:0033588">
    <property type="term" value="C:elongator holoenzyme complex"/>
    <property type="evidence" value="ECO:0007669"/>
    <property type="project" value="InterPro"/>
</dbReference>
<evidence type="ECO:0000256" key="3">
    <source>
        <dbReference type="ARBA" id="ARBA00005043"/>
    </source>
</evidence>
<gene>
    <name evidence="12" type="ORF">GLOTRDRAFT_103546</name>
</gene>
<dbReference type="InterPro" id="IPR015943">
    <property type="entry name" value="WD40/YVTN_repeat-like_dom_sf"/>
</dbReference>
<sequence>MTVEISTAYISASANRYSQAGSSSNSSLVAFGSSRYVALWNTAWKAAHIFRSHQKSISTLHFHGGTLATGSSDSSVKIWKDETQTIDLRGKYPLSVRLTTLPDAQGSVFILVCLPATVLAIGGTDKNVQIWTRSDESFVRSAVLSGHEDWVRSLDFHLPRSGEQPLILASGSQDSTVRLWNIEVYRAVPKGAGPADSTLSDELLDEFESSLGTLADAEEGDRQISLKRHVLTVKSRDGRTQQFSLTFDALLVGHEAGITSLSWRPDGEGDRELTLLSTSTDSSLILWSPSTIISTAQGDASSLWINRQRFGDVGGQRLGGFVGGIWSRGGADALAWGWSGGWRRWRCTSTDTNEAEVWKEIGAVTGHNGPVRGITWSPQGEYLISASLDQTTRIHGPIPESSRPVWHELARPQVHGYDLIDVASLDPLRFVSIADEKVVRVFEAPQTFVDALNGLKVAQFSQEDQGERPAAASVPPLGLSNKAVKDGEIADHFCEIVRLTHESLLASIVSTVYDWNAVHRRPFEGELSSMTLWPEIEKVFGHGYESISLAVSNNKKFIATACKATTPEHAVIRVYETDKWQPVGQPLQGHSLTVTRIAFSPDDRYILTVSRDRSWRLFEAQADSSFAPIAADKSHSRIIWDCAWAQEGDVFATASRDKTVKIWRLGDDSSRWVSIATLKTKEAATAVAFNATNDGRRLLAVGTEIGGLSIYSSGSSASSDWTPMCTVDHSLTHSDHIYRLAWRPGRQVLPKELACCSEDGTLRILVVQQ</sequence>
<evidence type="ECO:0000313" key="13">
    <source>
        <dbReference type="Proteomes" id="UP000030669"/>
    </source>
</evidence>
<dbReference type="InterPro" id="IPR020472">
    <property type="entry name" value="WD40_PAC1"/>
</dbReference>
<evidence type="ECO:0000256" key="7">
    <source>
        <dbReference type="ARBA" id="ARBA00022574"/>
    </source>
</evidence>
<comment type="similarity">
    <text evidence="4">Belongs to the WD repeat ELP2 family.</text>
</comment>
<evidence type="ECO:0000256" key="9">
    <source>
        <dbReference type="ARBA" id="ARBA00022737"/>
    </source>
</evidence>
<protein>
    <recommendedName>
        <fullName evidence="5">Elongator complex protein 2</fullName>
    </recommendedName>
</protein>
<dbReference type="eggNOG" id="KOG1063">
    <property type="taxonomic scope" value="Eukaryota"/>
</dbReference>
<dbReference type="InterPro" id="IPR001680">
    <property type="entry name" value="WD40_rpt"/>
</dbReference>
<dbReference type="PANTHER" id="PTHR44111">
    <property type="entry name" value="ELONGATOR COMPLEX PROTEIN 2"/>
    <property type="match status" value="1"/>
</dbReference>
<dbReference type="OMA" id="ENFRHIS"/>
<dbReference type="Pfam" id="PF00400">
    <property type="entry name" value="WD40"/>
    <property type="match status" value="7"/>
</dbReference>
<evidence type="ECO:0000256" key="6">
    <source>
        <dbReference type="ARBA" id="ARBA00022490"/>
    </source>
</evidence>
<dbReference type="InterPro" id="IPR036322">
    <property type="entry name" value="WD40_repeat_dom_sf"/>
</dbReference>
<feature type="repeat" description="WD" evidence="11">
    <location>
        <begin position="632"/>
        <end position="665"/>
    </location>
</feature>
<evidence type="ECO:0000313" key="12">
    <source>
        <dbReference type="EMBL" id="EPQ59532.1"/>
    </source>
</evidence>
<evidence type="ECO:0000256" key="5">
    <source>
        <dbReference type="ARBA" id="ARBA00020267"/>
    </source>
</evidence>
<dbReference type="RefSeq" id="XP_007862490.1">
    <property type="nucleotide sequence ID" value="XM_007864299.1"/>
</dbReference>
<dbReference type="SMART" id="SM00320">
    <property type="entry name" value="WD40"/>
    <property type="match status" value="10"/>
</dbReference>
<dbReference type="PROSITE" id="PS50082">
    <property type="entry name" value="WD_REPEATS_2"/>
    <property type="match status" value="6"/>
</dbReference>
<evidence type="ECO:0000256" key="2">
    <source>
        <dbReference type="ARBA" id="ARBA00004496"/>
    </source>
</evidence>
<comment type="pathway">
    <text evidence="3">tRNA modification; 5-methoxycarbonylmethyl-2-thiouridine-tRNA biosynthesis.</text>
</comment>
<evidence type="ECO:0000256" key="11">
    <source>
        <dbReference type="PROSITE-ProRule" id="PRU00221"/>
    </source>
</evidence>
<dbReference type="PANTHER" id="PTHR44111:SF1">
    <property type="entry name" value="ELONGATOR COMPLEX PROTEIN 2"/>
    <property type="match status" value="1"/>
</dbReference>
<keyword evidence="7 11" id="KW-0853">WD repeat</keyword>
<dbReference type="AlphaFoldDB" id="S7QJN4"/>
<organism evidence="12 13">
    <name type="scientific">Gloeophyllum trabeum (strain ATCC 11539 / FP-39264 / Madison 617)</name>
    <name type="common">Brown rot fungus</name>
    <dbReference type="NCBI Taxonomy" id="670483"/>
    <lineage>
        <taxon>Eukaryota</taxon>
        <taxon>Fungi</taxon>
        <taxon>Dikarya</taxon>
        <taxon>Basidiomycota</taxon>
        <taxon>Agaricomycotina</taxon>
        <taxon>Agaricomycetes</taxon>
        <taxon>Gloeophyllales</taxon>
        <taxon>Gloeophyllaceae</taxon>
        <taxon>Gloeophyllum</taxon>
    </lineage>
</organism>
<proteinExistence type="inferred from homology"/>
<dbReference type="InterPro" id="IPR019775">
    <property type="entry name" value="WD40_repeat_CS"/>
</dbReference>
<feature type="repeat" description="WD" evidence="11">
    <location>
        <begin position="251"/>
        <end position="288"/>
    </location>
</feature>
<evidence type="ECO:0000256" key="1">
    <source>
        <dbReference type="ARBA" id="ARBA00004123"/>
    </source>
</evidence>
<evidence type="ECO:0000256" key="8">
    <source>
        <dbReference type="ARBA" id="ARBA00022694"/>
    </source>
</evidence>
<feature type="repeat" description="WD" evidence="11">
    <location>
        <begin position="587"/>
        <end position="628"/>
    </location>
</feature>
<evidence type="ECO:0000256" key="10">
    <source>
        <dbReference type="ARBA" id="ARBA00023242"/>
    </source>
</evidence>
<feature type="repeat" description="WD" evidence="11">
    <location>
        <begin position="50"/>
        <end position="80"/>
    </location>
</feature>
<dbReference type="SUPFAM" id="SSF50978">
    <property type="entry name" value="WD40 repeat-like"/>
    <property type="match status" value="2"/>
</dbReference>
<dbReference type="PRINTS" id="PR00320">
    <property type="entry name" value="GPROTEINBRPT"/>
</dbReference>
<dbReference type="GO" id="GO:0005634">
    <property type="term" value="C:nucleus"/>
    <property type="evidence" value="ECO:0007669"/>
    <property type="project" value="UniProtKB-SubCell"/>
</dbReference>
<dbReference type="GO" id="GO:0002098">
    <property type="term" value="P:tRNA wobble uridine modification"/>
    <property type="evidence" value="ECO:0007669"/>
    <property type="project" value="InterPro"/>
</dbReference>
<dbReference type="Proteomes" id="UP000030669">
    <property type="component" value="Unassembled WGS sequence"/>
</dbReference>
<dbReference type="UniPathway" id="UPA00988"/>
<dbReference type="InterPro" id="IPR037289">
    <property type="entry name" value="Elp2"/>
</dbReference>
<accession>S7QJN4</accession>
<dbReference type="PROSITE" id="PS50294">
    <property type="entry name" value="WD_REPEATS_REGION"/>
    <property type="match status" value="5"/>
</dbReference>
<keyword evidence="8" id="KW-0819">tRNA processing</keyword>
<name>S7QJN4_GLOTA</name>
<dbReference type="STRING" id="670483.S7QJN4"/>
<dbReference type="OrthoDB" id="27911at2759"/>
<dbReference type="FunFam" id="2.130.10.10:FF:000400">
    <property type="entry name" value="Elongator acetyltransferase complex subunit 2"/>
    <property type="match status" value="1"/>
</dbReference>
<dbReference type="EMBL" id="KB469297">
    <property type="protein sequence ID" value="EPQ59532.1"/>
    <property type="molecule type" value="Genomic_DNA"/>
</dbReference>
<dbReference type="HOGENOM" id="CLU_006430_2_0_1"/>
<keyword evidence="10" id="KW-0539">Nucleus</keyword>
<dbReference type="GO" id="GO:0005737">
    <property type="term" value="C:cytoplasm"/>
    <property type="evidence" value="ECO:0007669"/>
    <property type="project" value="UniProtKB-SubCell"/>
</dbReference>
<comment type="subcellular location">
    <subcellularLocation>
        <location evidence="2">Cytoplasm</location>
    </subcellularLocation>
    <subcellularLocation>
        <location evidence="1">Nucleus</location>
    </subcellularLocation>
</comment>